<protein>
    <submittedName>
        <fullName evidence="2">Uncharacterized protein</fullName>
    </submittedName>
</protein>
<evidence type="ECO:0000313" key="3">
    <source>
        <dbReference type="Proteomes" id="UP000265520"/>
    </source>
</evidence>
<sequence>MPWAQGQGSTWAQGQGSSPLTEIYNFLGVDETDIINQNQDNEQVELLGRGHRARRPPDSGTGSHRHF</sequence>
<dbReference type="EMBL" id="LXQA010000931">
    <property type="protein sequence ID" value="MCH80331.1"/>
    <property type="molecule type" value="Genomic_DNA"/>
</dbReference>
<reference evidence="2 3" key="1">
    <citation type="journal article" date="2018" name="Front. Plant Sci.">
        <title>Red Clover (Trifolium pratense) and Zigzag Clover (T. medium) - A Picture of Genomic Similarities and Differences.</title>
        <authorList>
            <person name="Dluhosova J."/>
            <person name="Istvanek J."/>
            <person name="Nedelnik J."/>
            <person name="Repkova J."/>
        </authorList>
    </citation>
    <scope>NUCLEOTIDE SEQUENCE [LARGE SCALE GENOMIC DNA]</scope>
    <source>
        <strain evidence="3">cv. 10/8</strain>
        <tissue evidence="2">Leaf</tissue>
    </source>
</reference>
<keyword evidence="3" id="KW-1185">Reference proteome</keyword>
<name>A0A392LZB0_9FABA</name>
<evidence type="ECO:0000313" key="2">
    <source>
        <dbReference type="EMBL" id="MCH80331.1"/>
    </source>
</evidence>
<proteinExistence type="predicted"/>
<dbReference type="AlphaFoldDB" id="A0A392LZB0"/>
<comment type="caution">
    <text evidence="2">The sequence shown here is derived from an EMBL/GenBank/DDBJ whole genome shotgun (WGS) entry which is preliminary data.</text>
</comment>
<gene>
    <name evidence="2" type="ORF">A2U01_0001098</name>
</gene>
<organism evidence="2 3">
    <name type="scientific">Trifolium medium</name>
    <dbReference type="NCBI Taxonomy" id="97028"/>
    <lineage>
        <taxon>Eukaryota</taxon>
        <taxon>Viridiplantae</taxon>
        <taxon>Streptophyta</taxon>
        <taxon>Embryophyta</taxon>
        <taxon>Tracheophyta</taxon>
        <taxon>Spermatophyta</taxon>
        <taxon>Magnoliopsida</taxon>
        <taxon>eudicotyledons</taxon>
        <taxon>Gunneridae</taxon>
        <taxon>Pentapetalae</taxon>
        <taxon>rosids</taxon>
        <taxon>fabids</taxon>
        <taxon>Fabales</taxon>
        <taxon>Fabaceae</taxon>
        <taxon>Papilionoideae</taxon>
        <taxon>50 kb inversion clade</taxon>
        <taxon>NPAAA clade</taxon>
        <taxon>Hologalegina</taxon>
        <taxon>IRL clade</taxon>
        <taxon>Trifolieae</taxon>
        <taxon>Trifolium</taxon>
    </lineage>
</organism>
<feature type="region of interest" description="Disordered" evidence="1">
    <location>
        <begin position="45"/>
        <end position="67"/>
    </location>
</feature>
<accession>A0A392LZB0</accession>
<evidence type="ECO:0000256" key="1">
    <source>
        <dbReference type="SAM" id="MobiDB-lite"/>
    </source>
</evidence>
<dbReference type="Proteomes" id="UP000265520">
    <property type="component" value="Unassembled WGS sequence"/>
</dbReference>